<dbReference type="Pfam" id="PF04724">
    <property type="entry name" value="Glyco_transf_17"/>
    <property type="match status" value="1"/>
</dbReference>
<dbReference type="Gene3D" id="3.90.550.10">
    <property type="entry name" value="Spore Coat Polysaccharide Biosynthesis Protein SpsA, Chain A"/>
    <property type="match status" value="1"/>
</dbReference>
<evidence type="ECO:0000259" key="3">
    <source>
        <dbReference type="Pfam" id="PF00535"/>
    </source>
</evidence>
<dbReference type="GO" id="GO:0016020">
    <property type="term" value="C:membrane"/>
    <property type="evidence" value="ECO:0007669"/>
    <property type="project" value="InterPro"/>
</dbReference>
<dbReference type="Pfam" id="PF13489">
    <property type="entry name" value="Methyltransf_23"/>
    <property type="match status" value="1"/>
</dbReference>
<organism evidence="4 5">
    <name type="scientific">Noviherbaspirillum humi</name>
    <dbReference type="NCBI Taxonomy" id="1688639"/>
    <lineage>
        <taxon>Bacteria</taxon>
        <taxon>Pseudomonadati</taxon>
        <taxon>Pseudomonadota</taxon>
        <taxon>Betaproteobacteria</taxon>
        <taxon>Burkholderiales</taxon>
        <taxon>Oxalobacteraceae</taxon>
        <taxon>Noviherbaspirillum</taxon>
    </lineage>
</organism>
<dbReference type="InterPro" id="IPR006813">
    <property type="entry name" value="Glyco_trans_17"/>
</dbReference>
<dbReference type="RefSeq" id="WP_089397819.1">
    <property type="nucleotide sequence ID" value="NZ_FZOT01000001.1"/>
</dbReference>
<keyword evidence="4" id="KW-0808">Transferase</keyword>
<dbReference type="EMBL" id="FZOT01000001">
    <property type="protein sequence ID" value="SNS23592.1"/>
    <property type="molecule type" value="Genomic_DNA"/>
</dbReference>
<sequence>MIYDTFIFFNELDLLELRLNVLDKHVDYFVLVEATETFQGAPKPLHFADNKDRFSKFLHKIVYVVVDDMPRGAAPFDREYHQRDCILRGLLNCRPDDFVLLSDVDEIPNPERIPATLQDGLPIVFEQPLFYYKLNRKCVQMESLPWSVLTHYGNLGQPSQLRRTVVKLQSEILSRKVITDGFQIIKDGGWHFSYLGSPENIVKKIEAFSHAEYNRPEFKNIGTLADCISKGRDLFGRELIFVTVDIEELPQYVRNNREKYEAMHYLESATQTTSLGEISHTLDILFDQYSRYRACAELLLRLGATSQSRILDVGSGSACLLSEFLPGFDISYVDPLINTLPSKKSNQFGYQIDEVADKLGLFDFVVAIDVLEHVPPQFREGFTTTLTALATKSVVLAFPYADEQFPVNVDQAINEDYAYINEQSYSWLEEHDTYGLPNVQNLQSGFASRGMDAGFFYHGYAPWLKELLSYVINVNDIAAARELGYQASREFNQKLYDYDFNQPAYRVFLVASKSVLPSGWKPAEKPIDSAAEQQFEAIMHKAYLRLYAQLQATEREMLEAKSSASASAAERERALAEREAALAQADALRKQYEQANELIAQMRRSNSWRLTKPLRFAARLKRYGLGLDDRRALGQVVRKAYRRMPLPDAARNGLRWLYHRHLKRLLTPHSRQFANLPFTLPSLVPAARNDALPDYVMWGVIDWHFRFQRPQQLATALAASGRRVVYVSPAFVPDGRAGFDLEQLDATGRLFQVKLFVSTAPTIYSQAPTAQELGQIQASLGALLEWLNPRQIESVVQHPFWYEAAMALPNSRVVYDCMDHHDGFGNNATEISVLENALIKHADLTITTSDWLDREAEKLTERRALIRNAGDYAHFSKAPATVYRDPESRKVIGYYGAIAEWFDQDLVKAVARAFPDCCILLIGADSVNAQRRLGKLANVKFTGEVSYQDLPSYLYGFDVCMLPFKIIPLTLATNPVKVYEYLSAGKPVVSVDLPEIAQCEGLVRVGTTPDEFVRHLAAELAGEPSQEQEARRRSFAAGQTWEHRVSQLIADVEGKKDEPLVSIIVVTYNNLALTQACLASIDAYSDYPNLEIIVVDNASSDGSPAYLSDWVKGASNRKLILNADNLGFAAGNNVGLAAASGEYLVLLNNDTYVTPGWVRTMMRHLQLNPEIGLIGPVTNNIGNEAKIEIAYDDMQQMLRKSAAHTRRHIGKTFRLHTAAFFCVMMPRVVYQQVGPLDEAFGRGFFEDDDYCRRVEQLGKEIACAEDVFIHHHLSASFNKLKSKERQALFDQNRVLYEAKWGKWTPHSYRDAGQSAPAENSLSDSRHAHSK</sequence>
<dbReference type="PANTHER" id="PTHR43179:SF7">
    <property type="entry name" value="RHAMNOSYLTRANSFERASE WBBL"/>
    <property type="match status" value="1"/>
</dbReference>
<dbReference type="Pfam" id="PF00535">
    <property type="entry name" value="Glycos_transf_2"/>
    <property type="match status" value="1"/>
</dbReference>
<dbReference type="Gene3D" id="3.40.50.11010">
    <property type="match status" value="1"/>
</dbReference>
<dbReference type="SUPFAM" id="SSF53756">
    <property type="entry name" value="UDP-Glycosyltransferase/glycogen phosphorylase"/>
    <property type="match status" value="1"/>
</dbReference>
<dbReference type="Gene3D" id="3.40.50.150">
    <property type="entry name" value="Vaccinia Virus protein VP39"/>
    <property type="match status" value="1"/>
</dbReference>
<reference evidence="4 5" key="1">
    <citation type="submission" date="2017-06" db="EMBL/GenBank/DDBJ databases">
        <authorList>
            <person name="Kim H.J."/>
            <person name="Triplett B.A."/>
        </authorList>
    </citation>
    <scope>NUCLEOTIDE SEQUENCE [LARGE SCALE GENOMIC DNA]</scope>
    <source>
        <strain evidence="4 5">U15</strain>
    </source>
</reference>
<dbReference type="GO" id="GO:0003830">
    <property type="term" value="F:beta-1,4-mannosylglycoprotein 4-beta-N-acetylglucosaminyltransferase activity"/>
    <property type="evidence" value="ECO:0007669"/>
    <property type="project" value="InterPro"/>
</dbReference>
<evidence type="ECO:0000256" key="2">
    <source>
        <dbReference type="SAM" id="MobiDB-lite"/>
    </source>
</evidence>
<dbReference type="SUPFAM" id="SSF53448">
    <property type="entry name" value="Nucleotide-diphospho-sugar transferases"/>
    <property type="match status" value="1"/>
</dbReference>
<dbReference type="PANTHER" id="PTHR43179">
    <property type="entry name" value="RHAMNOSYLTRANSFERASE WBBL"/>
    <property type="match status" value="1"/>
</dbReference>
<gene>
    <name evidence="4" type="ORF">SAMN06265795_101650</name>
</gene>
<dbReference type="OrthoDB" id="9816564at2"/>
<feature type="domain" description="Glycosyltransferase 2-like" evidence="3">
    <location>
        <begin position="1062"/>
        <end position="1230"/>
    </location>
</feature>
<evidence type="ECO:0000256" key="1">
    <source>
        <dbReference type="SAM" id="Coils"/>
    </source>
</evidence>
<dbReference type="CDD" id="cd04186">
    <property type="entry name" value="GT_2_like_c"/>
    <property type="match status" value="1"/>
</dbReference>
<dbReference type="Proteomes" id="UP000198284">
    <property type="component" value="Unassembled WGS sequence"/>
</dbReference>
<protein>
    <submittedName>
        <fullName evidence="4">Glycosyltransferase, GT2 family</fullName>
    </submittedName>
</protein>
<proteinExistence type="predicted"/>
<dbReference type="InterPro" id="IPR029063">
    <property type="entry name" value="SAM-dependent_MTases_sf"/>
</dbReference>
<dbReference type="SUPFAM" id="SSF53335">
    <property type="entry name" value="S-adenosyl-L-methionine-dependent methyltransferases"/>
    <property type="match status" value="1"/>
</dbReference>
<name>A0A239CUQ1_9BURK</name>
<dbReference type="Gene3D" id="3.40.50.2000">
    <property type="entry name" value="Glycogen Phosphorylase B"/>
    <property type="match status" value="1"/>
</dbReference>
<feature type="coiled-coil region" evidence="1">
    <location>
        <begin position="566"/>
        <end position="605"/>
    </location>
</feature>
<dbReference type="InterPro" id="IPR001173">
    <property type="entry name" value="Glyco_trans_2-like"/>
</dbReference>
<dbReference type="InterPro" id="IPR029044">
    <property type="entry name" value="Nucleotide-diphossugar_trans"/>
</dbReference>
<evidence type="ECO:0000313" key="5">
    <source>
        <dbReference type="Proteomes" id="UP000198284"/>
    </source>
</evidence>
<accession>A0A239CUQ1</accession>
<keyword evidence="5" id="KW-1185">Reference proteome</keyword>
<dbReference type="Pfam" id="PF13692">
    <property type="entry name" value="Glyco_trans_1_4"/>
    <property type="match status" value="1"/>
</dbReference>
<evidence type="ECO:0000313" key="4">
    <source>
        <dbReference type="EMBL" id="SNS23592.1"/>
    </source>
</evidence>
<feature type="region of interest" description="Disordered" evidence="2">
    <location>
        <begin position="1309"/>
        <end position="1330"/>
    </location>
</feature>
<keyword evidence="1" id="KW-0175">Coiled coil</keyword>